<dbReference type="EMBL" id="CP036290">
    <property type="protein sequence ID" value="QDU84256.1"/>
    <property type="molecule type" value="Genomic_DNA"/>
</dbReference>
<accession>A0A518CYH2</accession>
<dbReference type="InterPro" id="IPR036291">
    <property type="entry name" value="NAD(P)-bd_dom_sf"/>
</dbReference>
<feature type="transmembrane region" description="Helical" evidence="9">
    <location>
        <begin position="60"/>
        <end position="77"/>
    </location>
</feature>
<feature type="transmembrane region" description="Helical" evidence="9">
    <location>
        <begin position="329"/>
        <end position="350"/>
    </location>
</feature>
<dbReference type="InterPro" id="IPR038770">
    <property type="entry name" value="Na+/solute_symporter_sf"/>
</dbReference>
<feature type="transmembrane region" description="Helical" evidence="9">
    <location>
        <begin position="362"/>
        <end position="382"/>
    </location>
</feature>
<feature type="transmembrane region" description="Helical" evidence="9">
    <location>
        <begin position="216"/>
        <end position="233"/>
    </location>
</feature>
<dbReference type="Proteomes" id="UP000319342">
    <property type="component" value="Chromosome"/>
</dbReference>
<feature type="transmembrane region" description="Helical" evidence="9">
    <location>
        <begin position="6"/>
        <end position="24"/>
    </location>
</feature>
<evidence type="ECO:0000259" key="10">
    <source>
        <dbReference type="Pfam" id="PF00999"/>
    </source>
</evidence>
<evidence type="ECO:0000313" key="13">
    <source>
        <dbReference type="Proteomes" id="UP000319342"/>
    </source>
</evidence>
<dbReference type="GO" id="GO:1902600">
    <property type="term" value="P:proton transmembrane transport"/>
    <property type="evidence" value="ECO:0007669"/>
    <property type="project" value="InterPro"/>
</dbReference>
<evidence type="ECO:0000256" key="2">
    <source>
        <dbReference type="ARBA" id="ARBA00022448"/>
    </source>
</evidence>
<dbReference type="GO" id="GO:0015297">
    <property type="term" value="F:antiporter activity"/>
    <property type="evidence" value="ECO:0007669"/>
    <property type="project" value="UniProtKB-KW"/>
</dbReference>
<feature type="transmembrane region" description="Helical" evidence="9">
    <location>
        <begin position="291"/>
        <end position="309"/>
    </location>
</feature>
<keyword evidence="7" id="KW-0406">Ion transport</keyword>
<evidence type="ECO:0000256" key="9">
    <source>
        <dbReference type="SAM" id="Phobius"/>
    </source>
</evidence>
<dbReference type="InterPro" id="IPR006153">
    <property type="entry name" value="Cation/H_exchanger_TM"/>
</dbReference>
<organism evidence="12 13">
    <name type="scientific">Rohdeia mirabilis</name>
    <dbReference type="NCBI Taxonomy" id="2528008"/>
    <lineage>
        <taxon>Bacteria</taxon>
        <taxon>Pseudomonadati</taxon>
        <taxon>Planctomycetota</taxon>
        <taxon>Planctomycetia</taxon>
        <taxon>Planctomycetia incertae sedis</taxon>
        <taxon>Rohdeia</taxon>
    </lineage>
</organism>
<dbReference type="Pfam" id="PF02254">
    <property type="entry name" value="TrkA_N"/>
    <property type="match status" value="1"/>
</dbReference>
<protein>
    <submittedName>
        <fullName evidence="12">K(+)/H(+) antiporter NhaP2</fullName>
    </submittedName>
</protein>
<sequence length="603" mass="63941">MITDPTTLLVSVLTLGVGAQWLAWRMRLPSIVLLIVLGLAIGPLGGLVDPDALLGEQLFPFVSIAVAAILFEGGLSLRVKELRETGRQLWRLMTVGILATWVLITALGVWIIGLDLELALLLGAILVVTGPTVALPLLQHVRPERRIGALVKWEGIANDPIGALLAVLVLEWMLAAGAGSSPFVSLAIALVAGVGIGGFGAWFVGLALKRHWLPDALHGAAVLMAALFAYVAANGVHHECGLMAVTVMGIGLANQRDLDIEHVLEFGENLRVVLIGGLFLLLGARVQLADLALLGPASLAFVALIVLFVRPFAVWTSLVGLGVPWREKAFLGIMAPRGIIAAAVASLFALQLEEYGFHQARLLVPLVFLVILTTVSVCGLAARPLALGLGLASEKNDGFLVLGAHPFARAIAESLLAEGVRVVLVDSNRANIAAAEAAGIPAHHASIRSDWVQSDLALEGIGHFVGLVPNDEVNGLAALRFQSLFGRANCFQLAATARDDETSRLDDQALARVLFGAQFTHAELERRFVAGARPRRTTLTDGFQFSDLLEQHGDGAVPLFCVKRTGAVQVFGSDMRPTPEPGDRLICLVADQAARIERRASAA</sequence>
<feature type="transmembrane region" description="Helical" evidence="9">
    <location>
        <begin position="118"/>
        <end position="138"/>
    </location>
</feature>
<feature type="domain" description="Cation/H+ exchanger transmembrane" evidence="10">
    <location>
        <begin position="19"/>
        <end position="386"/>
    </location>
</feature>
<keyword evidence="5 9" id="KW-0812">Transmembrane</keyword>
<evidence type="ECO:0000313" key="12">
    <source>
        <dbReference type="EMBL" id="QDU84256.1"/>
    </source>
</evidence>
<evidence type="ECO:0000259" key="11">
    <source>
        <dbReference type="Pfam" id="PF02254"/>
    </source>
</evidence>
<dbReference type="SUPFAM" id="SSF51735">
    <property type="entry name" value="NAD(P)-binding Rossmann-fold domains"/>
    <property type="match status" value="1"/>
</dbReference>
<feature type="domain" description="RCK N-terminal" evidence="11">
    <location>
        <begin position="399"/>
        <end position="504"/>
    </location>
</feature>
<dbReference type="GO" id="GO:0005886">
    <property type="term" value="C:plasma membrane"/>
    <property type="evidence" value="ECO:0007669"/>
    <property type="project" value="UniProtKB-SubCell"/>
</dbReference>
<evidence type="ECO:0000256" key="5">
    <source>
        <dbReference type="ARBA" id="ARBA00022692"/>
    </source>
</evidence>
<keyword evidence="3" id="KW-0050">Antiport</keyword>
<dbReference type="Gene3D" id="1.20.1530.20">
    <property type="match status" value="1"/>
</dbReference>
<name>A0A518CYH2_9BACT</name>
<evidence type="ECO:0000256" key="1">
    <source>
        <dbReference type="ARBA" id="ARBA00004651"/>
    </source>
</evidence>
<evidence type="ECO:0000256" key="7">
    <source>
        <dbReference type="ARBA" id="ARBA00023065"/>
    </source>
</evidence>
<keyword evidence="13" id="KW-1185">Reference proteome</keyword>
<keyword evidence="6 9" id="KW-1133">Transmembrane helix</keyword>
<dbReference type="AlphaFoldDB" id="A0A518CYH2"/>
<evidence type="ECO:0000256" key="4">
    <source>
        <dbReference type="ARBA" id="ARBA00022475"/>
    </source>
</evidence>
<proteinExistence type="predicted"/>
<reference evidence="12 13" key="1">
    <citation type="submission" date="2019-02" db="EMBL/GenBank/DDBJ databases">
        <title>Deep-cultivation of Planctomycetes and their phenomic and genomic characterization uncovers novel biology.</title>
        <authorList>
            <person name="Wiegand S."/>
            <person name="Jogler M."/>
            <person name="Boedeker C."/>
            <person name="Pinto D."/>
            <person name="Vollmers J."/>
            <person name="Rivas-Marin E."/>
            <person name="Kohn T."/>
            <person name="Peeters S.H."/>
            <person name="Heuer A."/>
            <person name="Rast P."/>
            <person name="Oberbeckmann S."/>
            <person name="Bunk B."/>
            <person name="Jeske O."/>
            <person name="Meyerdierks A."/>
            <person name="Storesund J.E."/>
            <person name="Kallscheuer N."/>
            <person name="Luecker S."/>
            <person name="Lage O.M."/>
            <person name="Pohl T."/>
            <person name="Merkel B.J."/>
            <person name="Hornburger P."/>
            <person name="Mueller R.-W."/>
            <person name="Bruemmer F."/>
            <person name="Labrenz M."/>
            <person name="Spormann A.M."/>
            <person name="Op den Camp H."/>
            <person name="Overmann J."/>
            <person name="Amann R."/>
            <person name="Jetten M.S.M."/>
            <person name="Mascher T."/>
            <person name="Medema M.H."/>
            <person name="Devos D.P."/>
            <person name="Kaster A.-K."/>
            <person name="Ovreas L."/>
            <person name="Rohde M."/>
            <person name="Galperin M.Y."/>
            <person name="Jogler C."/>
        </authorList>
    </citation>
    <scope>NUCLEOTIDE SEQUENCE [LARGE SCALE GENOMIC DNA]</scope>
    <source>
        <strain evidence="12 13">Pla163</strain>
    </source>
</reference>
<feature type="transmembrane region" description="Helical" evidence="9">
    <location>
        <begin position="89"/>
        <end position="112"/>
    </location>
</feature>
<dbReference type="PANTHER" id="PTHR32507">
    <property type="entry name" value="NA(+)/H(+) ANTIPORTER 1"/>
    <property type="match status" value="1"/>
</dbReference>
<dbReference type="Gene3D" id="3.40.50.720">
    <property type="entry name" value="NAD(P)-binding Rossmann-like Domain"/>
    <property type="match status" value="1"/>
</dbReference>
<keyword evidence="8 9" id="KW-0472">Membrane</keyword>
<evidence type="ECO:0000256" key="6">
    <source>
        <dbReference type="ARBA" id="ARBA00022989"/>
    </source>
</evidence>
<keyword evidence="2" id="KW-0813">Transport</keyword>
<feature type="transmembrane region" description="Helical" evidence="9">
    <location>
        <begin position="31"/>
        <end position="48"/>
    </location>
</feature>
<dbReference type="Pfam" id="PF00999">
    <property type="entry name" value="Na_H_Exchanger"/>
    <property type="match status" value="1"/>
</dbReference>
<evidence type="ECO:0000256" key="8">
    <source>
        <dbReference type="ARBA" id="ARBA00023136"/>
    </source>
</evidence>
<dbReference type="InterPro" id="IPR003148">
    <property type="entry name" value="RCK_N"/>
</dbReference>
<feature type="transmembrane region" description="Helical" evidence="9">
    <location>
        <begin position="183"/>
        <end position="204"/>
    </location>
</feature>
<dbReference type="GO" id="GO:0006813">
    <property type="term" value="P:potassium ion transport"/>
    <property type="evidence" value="ECO:0007669"/>
    <property type="project" value="InterPro"/>
</dbReference>
<gene>
    <name evidence="12" type="primary">nhaP2</name>
    <name evidence="12" type="ORF">Pla163_13630</name>
</gene>
<evidence type="ECO:0000256" key="3">
    <source>
        <dbReference type="ARBA" id="ARBA00022449"/>
    </source>
</evidence>
<dbReference type="PANTHER" id="PTHR32507:SF0">
    <property type="entry name" value="NA(+)_H(+) ANTIPORTER 2-RELATED"/>
    <property type="match status" value="1"/>
</dbReference>
<comment type="subcellular location">
    <subcellularLocation>
        <location evidence="1">Cell membrane</location>
        <topology evidence="1">Multi-pass membrane protein</topology>
    </subcellularLocation>
</comment>
<keyword evidence="4" id="KW-1003">Cell membrane</keyword>